<dbReference type="Proteomes" id="UP000297966">
    <property type="component" value="Unassembled WGS sequence"/>
</dbReference>
<organism evidence="7 8">
    <name type="scientific">Bradyrhizobium niftali</name>
    <dbReference type="NCBI Taxonomy" id="2560055"/>
    <lineage>
        <taxon>Bacteria</taxon>
        <taxon>Pseudomonadati</taxon>
        <taxon>Pseudomonadota</taxon>
        <taxon>Alphaproteobacteria</taxon>
        <taxon>Hyphomicrobiales</taxon>
        <taxon>Nitrobacteraceae</taxon>
        <taxon>Bradyrhizobium</taxon>
    </lineage>
</organism>
<dbReference type="GO" id="GO:0017038">
    <property type="term" value="P:protein import"/>
    <property type="evidence" value="ECO:0007669"/>
    <property type="project" value="InterPro"/>
</dbReference>
<dbReference type="PANTHER" id="PTHR36842">
    <property type="entry name" value="PROTEIN TOLB HOMOLOG"/>
    <property type="match status" value="1"/>
</dbReference>
<keyword evidence="3 5" id="KW-0732">Signal</keyword>
<evidence type="ECO:0000256" key="1">
    <source>
        <dbReference type="ARBA" id="ARBA00004418"/>
    </source>
</evidence>
<dbReference type="OrthoDB" id="9802240at2"/>
<evidence type="ECO:0000256" key="3">
    <source>
        <dbReference type="ARBA" id="ARBA00022729"/>
    </source>
</evidence>
<proteinExistence type="inferred from homology"/>
<reference evidence="7 8" key="1">
    <citation type="submission" date="2019-03" db="EMBL/GenBank/DDBJ databases">
        <title>Bradyrhizobium diversity isolated from nodules of Chamaecrista fasciculata.</title>
        <authorList>
            <person name="Klepa M.S."/>
            <person name="Urquiaga M.O."/>
            <person name="Hungria M."/>
            <person name="Delamuta J.R."/>
        </authorList>
    </citation>
    <scope>NUCLEOTIDE SEQUENCE [LARGE SCALE GENOMIC DNA]</scope>
    <source>
        <strain evidence="7 8">CNPSo 3448</strain>
    </source>
</reference>
<dbReference type="GO" id="GO:0051301">
    <property type="term" value="P:cell division"/>
    <property type="evidence" value="ECO:0007669"/>
    <property type="project" value="UniProtKB-UniRule"/>
</dbReference>
<dbReference type="InterPro" id="IPR007195">
    <property type="entry name" value="TolB_N"/>
</dbReference>
<dbReference type="Gene3D" id="3.40.50.10070">
    <property type="entry name" value="TolB, N-terminal domain"/>
    <property type="match status" value="1"/>
</dbReference>
<dbReference type="GO" id="GO:0042597">
    <property type="term" value="C:periplasmic space"/>
    <property type="evidence" value="ECO:0007669"/>
    <property type="project" value="UniProtKB-SubCell"/>
</dbReference>
<dbReference type="InterPro" id="IPR011659">
    <property type="entry name" value="WD40"/>
</dbReference>
<name>A0A4Y9LNR4_9BRAD</name>
<dbReference type="Pfam" id="PF07676">
    <property type="entry name" value="PD40"/>
    <property type="match status" value="4"/>
</dbReference>
<dbReference type="Gene3D" id="2.120.10.30">
    <property type="entry name" value="TolB, C-terminal domain"/>
    <property type="match status" value="1"/>
</dbReference>
<dbReference type="SUPFAM" id="SSF52964">
    <property type="entry name" value="TolB, N-terminal domain"/>
    <property type="match status" value="1"/>
</dbReference>
<dbReference type="InterPro" id="IPR011042">
    <property type="entry name" value="6-blade_b-propeller_TolB-like"/>
</dbReference>
<dbReference type="NCBIfam" id="TIGR02800">
    <property type="entry name" value="propeller_TolB"/>
    <property type="match status" value="1"/>
</dbReference>
<evidence type="ECO:0000256" key="5">
    <source>
        <dbReference type="HAMAP-Rule" id="MF_00671"/>
    </source>
</evidence>
<dbReference type="AlphaFoldDB" id="A0A4Y9LNR4"/>
<comment type="similarity">
    <text evidence="2 5">Belongs to the TolB family.</text>
</comment>
<protein>
    <recommendedName>
        <fullName evidence="5">Tol-Pal system protein TolB</fullName>
    </recommendedName>
</protein>
<evidence type="ECO:0000256" key="2">
    <source>
        <dbReference type="ARBA" id="ARBA00009820"/>
    </source>
</evidence>
<sequence>MPGLFIHAEAAVRELEAHSDDFRPERYVVTSEQKNFAMNDVRSMNRRRFMTLTGSTLAMLGGGQAFAQQPQGRLRIDPTEFRPIPIAISNFVPGSPADGDVGNGVTQVITNNLKRSGLFAPIDQAAFIERISNIDVAPQFENWKTLNAQALVTGRMTRQPDGRLKAEFRLWDVVTGQQLAGQQYFTSPEYWRRIAHIISDQIYEKLTGEKGYFDSRVVFVDESGPKERRVKRLAMMDQDGANVRYLTRGSDLVLTPRFSPNSQEITYMEFGQGDPKVYLFNIETGQREIVGNFPGMTFAPRFSPDGQRVIMSLQQGGNSNLFVMDLRSRSTTRLTDTPAIDTSPSYSPDGTRICFESDRGGRSQIYVMGAGGGAAQRISFSKDDTNASYSTPVWSPRGDYIAFTRQGGGQFSIGVMKPDGSGERLLTSGFHNEGPTFSPNGRVLMFFRDPGGNGGPSLYSVDISGRNELKVPTPGFASDPAWSPLLSSTAGQ</sequence>
<accession>A0A4Y9LNR4</accession>
<comment type="function">
    <text evidence="5">Part of the Tol-Pal system, which plays a role in outer membrane invagination during cell division and is important for maintaining outer membrane integrity.</text>
</comment>
<dbReference type="SUPFAM" id="SSF69304">
    <property type="entry name" value="Tricorn protease N-terminal domain"/>
    <property type="match status" value="1"/>
</dbReference>
<dbReference type="InterPro" id="IPR014167">
    <property type="entry name" value="Tol-Pal_TolB"/>
</dbReference>
<comment type="subcellular location">
    <subcellularLocation>
        <location evidence="1 5">Periplasm</location>
    </subcellularLocation>
</comment>
<keyword evidence="5" id="KW-0131">Cell cycle</keyword>
<gene>
    <name evidence="5 7" type="primary">tolB</name>
    <name evidence="7" type="ORF">E4K65_29660</name>
</gene>
<keyword evidence="4 5" id="KW-0574">Periplasm</keyword>
<dbReference type="Pfam" id="PF04052">
    <property type="entry name" value="TolB_N"/>
    <property type="match status" value="1"/>
</dbReference>
<evidence type="ECO:0000313" key="8">
    <source>
        <dbReference type="Proteomes" id="UP000297966"/>
    </source>
</evidence>
<evidence type="ECO:0000313" key="7">
    <source>
        <dbReference type="EMBL" id="TFV44094.1"/>
    </source>
</evidence>
<keyword evidence="5" id="KW-0132">Cell division</keyword>
<keyword evidence="8" id="KW-1185">Reference proteome</keyword>
<comment type="subunit">
    <text evidence="5">The Tol-Pal system is composed of five core proteins: the inner membrane proteins TolA, TolQ and TolR, the periplasmic protein TolB and the outer membrane protein Pal. They form a network linking the inner and outer membranes and the peptidoglycan layer.</text>
</comment>
<comment type="caution">
    <text evidence="7">The sequence shown here is derived from an EMBL/GenBank/DDBJ whole genome shotgun (WGS) entry which is preliminary data.</text>
</comment>
<dbReference type="EMBL" id="SPQT01000020">
    <property type="protein sequence ID" value="TFV44094.1"/>
    <property type="molecule type" value="Genomic_DNA"/>
</dbReference>
<evidence type="ECO:0000259" key="6">
    <source>
        <dbReference type="Pfam" id="PF04052"/>
    </source>
</evidence>
<evidence type="ECO:0000256" key="4">
    <source>
        <dbReference type="ARBA" id="ARBA00022764"/>
    </source>
</evidence>
<dbReference type="PANTHER" id="PTHR36842:SF1">
    <property type="entry name" value="PROTEIN TOLB"/>
    <property type="match status" value="1"/>
</dbReference>
<dbReference type="HAMAP" id="MF_00671">
    <property type="entry name" value="TolB"/>
    <property type="match status" value="1"/>
</dbReference>
<feature type="domain" description="TolB N-terminal" evidence="6">
    <location>
        <begin position="73"/>
        <end position="179"/>
    </location>
</feature>